<evidence type="ECO:0000313" key="4">
    <source>
        <dbReference type="EMBL" id="CAL5041648.1"/>
    </source>
</evidence>
<dbReference type="Pfam" id="PF12874">
    <property type="entry name" value="zf-met"/>
    <property type="match status" value="2"/>
</dbReference>
<keyword evidence="1" id="KW-0862">Zinc</keyword>
<keyword evidence="5" id="KW-1185">Reference proteome</keyword>
<dbReference type="Gene3D" id="3.30.160.60">
    <property type="entry name" value="Classic Zinc Finger"/>
    <property type="match status" value="2"/>
</dbReference>
<dbReference type="InterPro" id="IPR003604">
    <property type="entry name" value="Matrin/U1-like-C_Znf_C2H2"/>
</dbReference>
<feature type="compositionally biased region" description="Polar residues" evidence="2">
    <location>
        <begin position="474"/>
        <end position="495"/>
    </location>
</feature>
<dbReference type="InterPro" id="IPR036236">
    <property type="entry name" value="Znf_C2H2_sf"/>
</dbReference>
<feature type="compositionally biased region" description="Basic and acidic residues" evidence="2">
    <location>
        <begin position="185"/>
        <end position="194"/>
    </location>
</feature>
<dbReference type="SMART" id="SM00451">
    <property type="entry name" value="ZnF_U1"/>
    <property type="match status" value="2"/>
</dbReference>
<evidence type="ECO:0000313" key="5">
    <source>
        <dbReference type="Proteomes" id="UP001497457"/>
    </source>
</evidence>
<gene>
    <name evidence="4" type="ORF">URODEC1_LOCUS86767</name>
</gene>
<organism evidence="4 5">
    <name type="scientific">Urochloa decumbens</name>
    <dbReference type="NCBI Taxonomy" id="240449"/>
    <lineage>
        <taxon>Eukaryota</taxon>
        <taxon>Viridiplantae</taxon>
        <taxon>Streptophyta</taxon>
        <taxon>Embryophyta</taxon>
        <taxon>Tracheophyta</taxon>
        <taxon>Spermatophyta</taxon>
        <taxon>Magnoliopsida</taxon>
        <taxon>Liliopsida</taxon>
        <taxon>Poales</taxon>
        <taxon>Poaceae</taxon>
        <taxon>PACMAD clade</taxon>
        <taxon>Panicoideae</taxon>
        <taxon>Panicodae</taxon>
        <taxon>Paniceae</taxon>
        <taxon>Melinidinae</taxon>
        <taxon>Urochloa</taxon>
    </lineage>
</organism>
<dbReference type="PANTHER" id="PTHR47487">
    <property type="entry name" value="OS06G0651300 PROTEIN-RELATED"/>
    <property type="match status" value="1"/>
</dbReference>
<dbReference type="PROSITE" id="PS50157">
    <property type="entry name" value="ZINC_FINGER_C2H2_2"/>
    <property type="match status" value="1"/>
</dbReference>
<protein>
    <recommendedName>
        <fullName evidence="3">C2H2-type domain-containing protein</fullName>
    </recommendedName>
</protein>
<dbReference type="InterPro" id="IPR013087">
    <property type="entry name" value="Znf_C2H2_type"/>
</dbReference>
<evidence type="ECO:0000256" key="2">
    <source>
        <dbReference type="SAM" id="MobiDB-lite"/>
    </source>
</evidence>
<feature type="region of interest" description="Disordered" evidence="2">
    <location>
        <begin position="167"/>
        <end position="194"/>
    </location>
</feature>
<feature type="compositionally biased region" description="Low complexity" evidence="2">
    <location>
        <begin position="1"/>
        <end position="24"/>
    </location>
</feature>
<feature type="domain" description="C2H2-type" evidence="3">
    <location>
        <begin position="245"/>
        <end position="274"/>
    </location>
</feature>
<dbReference type="PANTHER" id="PTHR47487:SF8">
    <property type="entry name" value="OS08G0270900 PROTEIN"/>
    <property type="match status" value="1"/>
</dbReference>
<dbReference type="AlphaFoldDB" id="A0ABC9DMJ0"/>
<name>A0ABC9DMJ0_9POAL</name>
<reference evidence="4" key="1">
    <citation type="submission" date="2024-10" db="EMBL/GenBank/DDBJ databases">
        <authorList>
            <person name="Ryan C."/>
        </authorList>
    </citation>
    <scope>NUCLEOTIDE SEQUENCE [LARGE SCALE GENOMIC DNA]</scope>
</reference>
<dbReference type="GO" id="GO:0008270">
    <property type="term" value="F:zinc ion binding"/>
    <property type="evidence" value="ECO:0007669"/>
    <property type="project" value="UniProtKB-KW"/>
</dbReference>
<proteinExistence type="predicted"/>
<dbReference type="EMBL" id="OZ075144">
    <property type="protein sequence ID" value="CAL5041648.1"/>
    <property type="molecule type" value="Genomic_DNA"/>
</dbReference>
<dbReference type="SMART" id="SM00355">
    <property type="entry name" value="ZnF_C2H2"/>
    <property type="match status" value="2"/>
</dbReference>
<sequence>MEFRFRAGGPRPRSPSPARFSSGPSDRRFSPQAGAFHGEPPPPPPQPFEWEAAAWRERIIGQEVERRLIEEACLIEAEVHRQLAVARARFHGVFGPLPFVGPSGPLLPLPAPGAFFEPHGPFMPPVPPPRMSVGMQPIPNGPPPASLGDSEVFDGRVGFEQSILVKRRRPLQPPKPKPKPKPKHKVELCEVEPSKSSEILSPETKVSGVKRKADVISASTEPTELQNVISATTEPPELQNAARHWSCELCQVTTTTRADLDKHLRGRRHWNKLPLMPVGMHPIPNGPLSASFGESEGFNGRVGFEQSILVKRGRPLLPPKQKPKPKHKVELLEIEPSKSSEIISPETKVSGVKRKADVISASTEPTEVQNVISATTEPPELQNATRHRCCELCQVTATTRADLNKHLRGRRHLNKLVQCGDIQVLGDDKSDKGTGPTDVLRTIHILVNGSIHEVVQKSDLTLASTEPIEPQKAISGTTETAELQNVTSATTEPTELQSAARYWSRAICHVRKTSKGKQRKHLSGKKQLKRKLALYGVTDTASGAGPSDTPKKIHILVDGAMHEVVQQGDFV</sequence>
<feature type="region of interest" description="Disordered" evidence="2">
    <location>
        <begin position="1"/>
        <end position="49"/>
    </location>
</feature>
<keyword evidence="1" id="KW-0863">Zinc-finger</keyword>
<feature type="compositionally biased region" description="Basic residues" evidence="2">
    <location>
        <begin position="167"/>
        <end position="184"/>
    </location>
</feature>
<dbReference type="SUPFAM" id="SSF57667">
    <property type="entry name" value="beta-beta-alpha zinc fingers"/>
    <property type="match status" value="2"/>
</dbReference>
<dbReference type="Proteomes" id="UP001497457">
    <property type="component" value="Chromosome 34rd"/>
</dbReference>
<keyword evidence="1" id="KW-0479">Metal-binding</keyword>
<feature type="region of interest" description="Disordered" evidence="2">
    <location>
        <begin position="471"/>
        <end position="495"/>
    </location>
</feature>
<accession>A0ABC9DMJ0</accession>
<evidence type="ECO:0000259" key="3">
    <source>
        <dbReference type="PROSITE" id="PS50157"/>
    </source>
</evidence>
<evidence type="ECO:0000256" key="1">
    <source>
        <dbReference type="PROSITE-ProRule" id="PRU00042"/>
    </source>
</evidence>